<organism evidence="2 3">
    <name type="scientific">Desmophyllum pertusum</name>
    <dbReference type="NCBI Taxonomy" id="174260"/>
    <lineage>
        <taxon>Eukaryota</taxon>
        <taxon>Metazoa</taxon>
        <taxon>Cnidaria</taxon>
        <taxon>Anthozoa</taxon>
        <taxon>Hexacorallia</taxon>
        <taxon>Scleractinia</taxon>
        <taxon>Caryophylliina</taxon>
        <taxon>Caryophylliidae</taxon>
        <taxon>Desmophyllum</taxon>
    </lineage>
</organism>
<keyword evidence="1" id="KW-0732">Signal</keyword>
<dbReference type="Proteomes" id="UP001163046">
    <property type="component" value="Unassembled WGS sequence"/>
</dbReference>
<gene>
    <name evidence="2" type="ORF">OS493_027132</name>
</gene>
<dbReference type="AlphaFoldDB" id="A0A9W9ZZ77"/>
<comment type="caution">
    <text evidence="2">The sequence shown here is derived from an EMBL/GenBank/DDBJ whole genome shotgun (WGS) entry which is preliminary data.</text>
</comment>
<protein>
    <submittedName>
        <fullName evidence="2">Uncharacterized protein</fullName>
    </submittedName>
</protein>
<accession>A0A9W9ZZ77</accession>
<evidence type="ECO:0000313" key="3">
    <source>
        <dbReference type="Proteomes" id="UP001163046"/>
    </source>
</evidence>
<reference evidence="2" key="1">
    <citation type="submission" date="2023-01" db="EMBL/GenBank/DDBJ databases">
        <title>Genome assembly of the deep-sea coral Lophelia pertusa.</title>
        <authorList>
            <person name="Herrera S."/>
            <person name="Cordes E."/>
        </authorList>
    </citation>
    <scope>NUCLEOTIDE SEQUENCE</scope>
    <source>
        <strain evidence="2">USNM1676648</strain>
        <tissue evidence="2">Polyp</tissue>
    </source>
</reference>
<name>A0A9W9ZZ77_9CNID</name>
<evidence type="ECO:0000256" key="1">
    <source>
        <dbReference type="ARBA" id="ARBA00022729"/>
    </source>
</evidence>
<keyword evidence="3" id="KW-1185">Reference proteome</keyword>
<dbReference type="PANTHER" id="PTHR15532">
    <property type="match status" value="1"/>
</dbReference>
<dbReference type="InterPro" id="IPR052447">
    <property type="entry name" value="Dermatan-Sulfate_Isomerase"/>
</dbReference>
<dbReference type="PANTHER" id="PTHR15532:SF5">
    <property type="entry name" value="SULFOTRANSFERASE DOMAIN-CONTAINING PROTEIN"/>
    <property type="match status" value="1"/>
</dbReference>
<dbReference type="GO" id="GO:0047757">
    <property type="term" value="F:chondroitin-glucuronate 5-epimerase activity"/>
    <property type="evidence" value="ECO:0007669"/>
    <property type="project" value="TreeGrafter"/>
</dbReference>
<proteinExistence type="predicted"/>
<evidence type="ECO:0000313" key="2">
    <source>
        <dbReference type="EMBL" id="KAJ7390100.1"/>
    </source>
</evidence>
<sequence>MRKVDELQNRSSWFAETEIVATSKAEEVVFLSGEISVVDHVETRDESPARYVGAFFHNRNSPFDLQKDKHGETFGSITLHGETYLVRWTSSHKGQHSIVQSQSIEYPAEAGLRKTHFLNITTSLKHRQTRLAYLFVAPGNNVTEPQLQDNEIGVHVSFEINSLSHLVSIATKYNSSQEGVRFLALMALQKSKLVTSA</sequence>
<dbReference type="EMBL" id="MU825420">
    <property type="protein sequence ID" value="KAJ7390100.1"/>
    <property type="molecule type" value="Genomic_DNA"/>
</dbReference>